<evidence type="ECO:0000256" key="1">
    <source>
        <dbReference type="SAM" id="Phobius"/>
    </source>
</evidence>
<evidence type="ECO:0000313" key="2">
    <source>
        <dbReference type="EMBL" id="MDK9867261.1"/>
    </source>
</evidence>
<keyword evidence="1" id="KW-1133">Transmembrane helix</keyword>
<keyword evidence="1" id="KW-0812">Transmembrane</keyword>
<feature type="transmembrane region" description="Helical" evidence="1">
    <location>
        <begin position="251"/>
        <end position="272"/>
    </location>
</feature>
<feature type="transmembrane region" description="Helical" evidence="1">
    <location>
        <begin position="195"/>
        <end position="215"/>
    </location>
</feature>
<dbReference type="InterPro" id="IPR010640">
    <property type="entry name" value="Low_temperature_requirement_A"/>
</dbReference>
<dbReference type="EMBL" id="JARGCK010000047">
    <property type="protein sequence ID" value="MDK9867261.1"/>
    <property type="molecule type" value="Genomic_DNA"/>
</dbReference>
<dbReference type="RefSeq" id="WP_285324574.1">
    <property type="nucleotide sequence ID" value="NZ_JARGCK010000047.1"/>
</dbReference>
<feature type="transmembrane region" description="Helical" evidence="1">
    <location>
        <begin position="42"/>
        <end position="61"/>
    </location>
</feature>
<reference evidence="2" key="2">
    <citation type="submission" date="2023-03" db="EMBL/GenBank/DDBJ databases">
        <authorList>
            <person name="Vazquez L."/>
            <person name="Rodriguez J."/>
            <person name="Mayo B."/>
            <person name="Florez A.B."/>
        </authorList>
    </citation>
    <scope>NUCLEOTIDE SEQUENCE</scope>
    <source>
        <strain evidence="2">5A3I</strain>
    </source>
</reference>
<protein>
    <submittedName>
        <fullName evidence="2">Low temperature requirement protein A</fullName>
    </submittedName>
</protein>
<comment type="caution">
    <text evidence="2">The sequence shown here is derived from an EMBL/GenBank/DDBJ whole genome shotgun (WGS) entry which is preliminary data.</text>
</comment>
<feature type="transmembrane region" description="Helical" evidence="1">
    <location>
        <begin position="73"/>
        <end position="90"/>
    </location>
</feature>
<reference evidence="2" key="1">
    <citation type="journal article" date="2023" name="Int. J. Mol. Sci.">
        <title>Antibiotic Resistance/Susceptibility Profiles of Staphylococcus equorum Strains from Cheese, and Genome Analysis for Antibiotic Resistance Genes.</title>
        <authorList>
            <person name="Vazquez L."/>
            <person name="Srednik M.E."/>
            <person name="Rodriguez J."/>
            <person name="Florez A.B."/>
            <person name="Mayo B."/>
        </authorList>
    </citation>
    <scope>NUCLEOTIDE SEQUENCE</scope>
    <source>
        <strain evidence="2">5A3I</strain>
    </source>
</reference>
<dbReference type="PANTHER" id="PTHR36840">
    <property type="entry name" value="BLL5714 PROTEIN"/>
    <property type="match status" value="1"/>
</dbReference>
<feature type="transmembrane region" description="Helical" evidence="1">
    <location>
        <begin position="317"/>
        <end position="334"/>
    </location>
</feature>
<accession>A0AAW7AMP7</accession>
<dbReference type="Proteomes" id="UP001174037">
    <property type="component" value="Unassembled WGS sequence"/>
</dbReference>
<feature type="transmembrane region" description="Helical" evidence="1">
    <location>
        <begin position="102"/>
        <end position="122"/>
    </location>
</feature>
<feature type="transmembrane region" description="Helical" evidence="1">
    <location>
        <begin position="284"/>
        <end position="305"/>
    </location>
</feature>
<feature type="transmembrane region" description="Helical" evidence="1">
    <location>
        <begin position="340"/>
        <end position="356"/>
    </location>
</feature>
<gene>
    <name evidence="2" type="ORF">P1A27_15170</name>
</gene>
<proteinExistence type="predicted"/>
<sequence length="365" mass="42694">MNKKEVSMSELFFDLIFVSILSQVNQATEHMTDGILSTENLLKNFMLFLIFVAIWVYRTLLVNRFFNKKWYQYAFVFIDMFLIILLSRAINSEFQSTFTPGVLITTLLFLSIATQYILNYILNKERFDIRLILPYVLSLILASLISIFSLFINGNSNVLVFLIAVTIASIVPLFFQKQAKKHPVYFDHLSERLSLFVILMFGEGLIFIASDISVFSLNPVYIIMFMLLVSLFILYTLHYKYTEKAKAKRTGFFTLYIHLFILYFIDIMFLVINEEMQHDHFSSFNYHYLYITAFTMYLILLLANTKHYSSILSSSKVKMNIIVIVICVVLSSILNSFISINIVFILTILTIIFINYKNKIKKEFI</sequence>
<dbReference type="AlphaFoldDB" id="A0AAW7AMP7"/>
<evidence type="ECO:0000313" key="3">
    <source>
        <dbReference type="Proteomes" id="UP001174037"/>
    </source>
</evidence>
<dbReference type="PANTHER" id="PTHR36840:SF1">
    <property type="entry name" value="BLL5714 PROTEIN"/>
    <property type="match status" value="1"/>
</dbReference>
<dbReference type="Pfam" id="PF06772">
    <property type="entry name" value="LtrA"/>
    <property type="match status" value="1"/>
</dbReference>
<name>A0AAW7AMP7_9STAP</name>
<feature type="transmembrane region" description="Helical" evidence="1">
    <location>
        <begin position="131"/>
        <end position="152"/>
    </location>
</feature>
<feature type="transmembrane region" description="Helical" evidence="1">
    <location>
        <begin position="158"/>
        <end position="175"/>
    </location>
</feature>
<organism evidence="2 3">
    <name type="scientific">Staphylococcus equorum</name>
    <dbReference type="NCBI Taxonomy" id="246432"/>
    <lineage>
        <taxon>Bacteria</taxon>
        <taxon>Bacillati</taxon>
        <taxon>Bacillota</taxon>
        <taxon>Bacilli</taxon>
        <taxon>Bacillales</taxon>
        <taxon>Staphylococcaceae</taxon>
        <taxon>Staphylococcus</taxon>
    </lineage>
</organism>
<keyword evidence="1" id="KW-0472">Membrane</keyword>
<feature type="transmembrane region" description="Helical" evidence="1">
    <location>
        <begin position="221"/>
        <end position="239"/>
    </location>
</feature>